<name>A0ABT0W927_9BACI</name>
<keyword evidence="1" id="KW-0812">Transmembrane</keyword>
<feature type="transmembrane region" description="Helical" evidence="1">
    <location>
        <begin position="64"/>
        <end position="95"/>
    </location>
</feature>
<keyword evidence="3" id="KW-1185">Reference proteome</keyword>
<feature type="transmembrane region" description="Helical" evidence="1">
    <location>
        <begin position="107"/>
        <end position="126"/>
    </location>
</feature>
<comment type="caution">
    <text evidence="2">The sequence shown here is derived from an EMBL/GenBank/DDBJ whole genome shotgun (WGS) entry which is preliminary data.</text>
</comment>
<feature type="transmembrane region" description="Helical" evidence="1">
    <location>
        <begin position="38"/>
        <end position="58"/>
    </location>
</feature>
<gene>
    <name evidence="2" type="ORF">NDK43_02670</name>
</gene>
<feature type="transmembrane region" description="Helical" evidence="1">
    <location>
        <begin position="12"/>
        <end position="31"/>
    </location>
</feature>
<keyword evidence="1" id="KW-0472">Membrane</keyword>
<protein>
    <submittedName>
        <fullName evidence="2">Uncharacterized protein</fullName>
    </submittedName>
</protein>
<proteinExistence type="predicted"/>
<sequence>MSVNVQVKRAVFLVWLLMVPAGMWFVFNAYPPQNSDHWVDILAFLVLAAIVASMPMVINNTPIFLIQWVSLATFLSFGLFVEMIFVQIAVIVLLLKLKVQKDQFFRFPLNFNMFFLVSLISGFVYYSLGGRTGSNLLTDTRSLWLAAFYVVLNYCLNQIIVSFNLYFIYKSKESYFGKDFVWETVTSLITFPIGFVL</sequence>
<evidence type="ECO:0000256" key="1">
    <source>
        <dbReference type="SAM" id="Phobius"/>
    </source>
</evidence>
<evidence type="ECO:0000313" key="2">
    <source>
        <dbReference type="EMBL" id="MCM2531502.1"/>
    </source>
</evidence>
<evidence type="ECO:0000313" key="3">
    <source>
        <dbReference type="Proteomes" id="UP001523262"/>
    </source>
</evidence>
<reference evidence="2 3" key="1">
    <citation type="submission" date="2022-06" db="EMBL/GenBank/DDBJ databases">
        <authorList>
            <person name="Jeon C.O."/>
        </authorList>
    </citation>
    <scope>NUCLEOTIDE SEQUENCE [LARGE SCALE GENOMIC DNA]</scope>
    <source>
        <strain evidence="2 3">KCTC 13943</strain>
    </source>
</reference>
<feature type="transmembrane region" description="Helical" evidence="1">
    <location>
        <begin position="146"/>
        <end position="169"/>
    </location>
</feature>
<dbReference type="Proteomes" id="UP001523262">
    <property type="component" value="Unassembled WGS sequence"/>
</dbReference>
<keyword evidence="1" id="KW-1133">Transmembrane helix</keyword>
<dbReference type="EMBL" id="JAMQCR010000001">
    <property type="protein sequence ID" value="MCM2531502.1"/>
    <property type="molecule type" value="Genomic_DNA"/>
</dbReference>
<accession>A0ABT0W927</accession>
<organism evidence="2 3">
    <name type="scientific">Neobacillus pocheonensis</name>
    <dbReference type="NCBI Taxonomy" id="363869"/>
    <lineage>
        <taxon>Bacteria</taxon>
        <taxon>Bacillati</taxon>
        <taxon>Bacillota</taxon>
        <taxon>Bacilli</taxon>
        <taxon>Bacillales</taxon>
        <taxon>Bacillaceae</taxon>
        <taxon>Neobacillus</taxon>
    </lineage>
</organism>